<feature type="modified residue" description="4-aspartylphosphate" evidence="1">
    <location>
        <position position="53"/>
    </location>
</feature>
<sequence length="236" mass="28051">MKTLLVDDTRLARQELQFLLKNHKDVQVIGEAENADEAKTMIEELKPDLVFLDIQMPDKDGFELLEMLDEVPQIVFTTAYSEYAIKAFDYNALDYLKKPITDDRLSVALQRVRENLEKSDEPKGVLNENSQVFVKDGEKCWFVTLKEVRLFEIWDNYTRIYFEDHKPMIPKTLQYMESRLDPKVFFRANRQQIINMKWIDKIEPWFSGTIRLYLKDGTEVEVSRRQTSRFKDLMSF</sequence>
<proteinExistence type="predicted"/>
<evidence type="ECO:0000259" key="3">
    <source>
        <dbReference type="PROSITE" id="PS50930"/>
    </source>
</evidence>
<evidence type="ECO:0000256" key="1">
    <source>
        <dbReference type="PROSITE-ProRule" id="PRU00169"/>
    </source>
</evidence>
<evidence type="ECO:0000313" key="4">
    <source>
        <dbReference type="EMBL" id="SNS80791.1"/>
    </source>
</evidence>
<dbReference type="Proteomes" id="UP000198393">
    <property type="component" value="Unassembled WGS sequence"/>
</dbReference>
<dbReference type="Pfam" id="PF04397">
    <property type="entry name" value="LytTR"/>
    <property type="match status" value="1"/>
</dbReference>
<name>A0A239HI41_EKHLU</name>
<feature type="domain" description="HTH LytTR-type" evidence="3">
    <location>
        <begin position="134"/>
        <end position="236"/>
    </location>
</feature>
<dbReference type="SMART" id="SM00850">
    <property type="entry name" value="LytTR"/>
    <property type="match status" value="1"/>
</dbReference>
<dbReference type="InterPro" id="IPR011006">
    <property type="entry name" value="CheY-like_superfamily"/>
</dbReference>
<dbReference type="GO" id="GO:0003677">
    <property type="term" value="F:DNA binding"/>
    <property type="evidence" value="ECO:0007669"/>
    <property type="project" value="InterPro"/>
</dbReference>
<reference evidence="4 5" key="1">
    <citation type="submission" date="2017-06" db="EMBL/GenBank/DDBJ databases">
        <authorList>
            <person name="Kim H.J."/>
            <person name="Triplett B.A."/>
        </authorList>
    </citation>
    <scope>NUCLEOTIDE SEQUENCE [LARGE SCALE GENOMIC DNA]</scope>
    <source>
        <strain evidence="4 5">DSM 19307</strain>
    </source>
</reference>
<dbReference type="InterPro" id="IPR046947">
    <property type="entry name" value="LytR-like"/>
</dbReference>
<dbReference type="Pfam" id="PF00072">
    <property type="entry name" value="Response_reg"/>
    <property type="match status" value="1"/>
</dbReference>
<evidence type="ECO:0000259" key="2">
    <source>
        <dbReference type="PROSITE" id="PS50110"/>
    </source>
</evidence>
<keyword evidence="1" id="KW-0597">Phosphoprotein</keyword>
<evidence type="ECO:0000313" key="5">
    <source>
        <dbReference type="Proteomes" id="UP000198393"/>
    </source>
</evidence>
<dbReference type="OrthoDB" id="1646880at2"/>
<dbReference type="PROSITE" id="PS50930">
    <property type="entry name" value="HTH_LYTTR"/>
    <property type="match status" value="1"/>
</dbReference>
<dbReference type="GO" id="GO:0000156">
    <property type="term" value="F:phosphorelay response regulator activity"/>
    <property type="evidence" value="ECO:0007669"/>
    <property type="project" value="InterPro"/>
</dbReference>
<dbReference type="PROSITE" id="PS50110">
    <property type="entry name" value="RESPONSE_REGULATORY"/>
    <property type="match status" value="1"/>
</dbReference>
<dbReference type="SUPFAM" id="SSF52172">
    <property type="entry name" value="CheY-like"/>
    <property type="match status" value="1"/>
</dbReference>
<dbReference type="InterPro" id="IPR007492">
    <property type="entry name" value="LytTR_DNA-bd_dom"/>
</dbReference>
<dbReference type="AlphaFoldDB" id="A0A239HI41"/>
<protein>
    <submittedName>
        <fullName evidence="4">Two component transcriptional regulator, LytTR family</fullName>
    </submittedName>
</protein>
<dbReference type="SMART" id="SM00448">
    <property type="entry name" value="REC"/>
    <property type="match status" value="1"/>
</dbReference>
<dbReference type="InterPro" id="IPR001789">
    <property type="entry name" value="Sig_transdc_resp-reg_receiver"/>
</dbReference>
<dbReference type="RefSeq" id="WP_089356061.1">
    <property type="nucleotide sequence ID" value="NZ_FZPD01000002.1"/>
</dbReference>
<keyword evidence="5" id="KW-1185">Reference proteome</keyword>
<dbReference type="Gene3D" id="3.40.50.2300">
    <property type="match status" value="1"/>
</dbReference>
<dbReference type="PANTHER" id="PTHR37299">
    <property type="entry name" value="TRANSCRIPTIONAL REGULATOR-RELATED"/>
    <property type="match status" value="1"/>
</dbReference>
<feature type="domain" description="Response regulatory" evidence="2">
    <location>
        <begin position="2"/>
        <end position="113"/>
    </location>
</feature>
<dbReference type="EMBL" id="FZPD01000002">
    <property type="protein sequence ID" value="SNS80791.1"/>
    <property type="molecule type" value="Genomic_DNA"/>
</dbReference>
<dbReference type="CDD" id="cd17532">
    <property type="entry name" value="REC_LytTR_AlgR-like"/>
    <property type="match status" value="1"/>
</dbReference>
<accession>A0A239HI41</accession>
<dbReference type="PANTHER" id="PTHR37299:SF1">
    <property type="entry name" value="STAGE 0 SPORULATION PROTEIN A HOMOLOG"/>
    <property type="match status" value="1"/>
</dbReference>
<dbReference type="Gene3D" id="2.40.50.1020">
    <property type="entry name" value="LytTr DNA-binding domain"/>
    <property type="match status" value="1"/>
</dbReference>
<organism evidence="4 5">
    <name type="scientific">Ekhidna lutea</name>
    <dbReference type="NCBI Taxonomy" id="447679"/>
    <lineage>
        <taxon>Bacteria</taxon>
        <taxon>Pseudomonadati</taxon>
        <taxon>Bacteroidota</taxon>
        <taxon>Cytophagia</taxon>
        <taxon>Cytophagales</taxon>
        <taxon>Reichenbachiellaceae</taxon>
        <taxon>Ekhidna</taxon>
    </lineage>
</organism>
<gene>
    <name evidence="4" type="ORF">SAMN05421640_1317</name>
</gene>